<gene>
    <name evidence="1" type="ORF">Q604_UNBC01986G0001</name>
</gene>
<sequence length="62" mass="7155">TIGIGNPHYKIAIHSITPKYKDIYGDNHHTSTQKENRVAFLLRGFYTYDRLLCNPSVGRHII</sequence>
<feature type="non-terminal residue" evidence="1">
    <location>
        <position position="1"/>
    </location>
</feature>
<organism evidence="1">
    <name type="scientific">human gut metagenome</name>
    <dbReference type="NCBI Taxonomy" id="408170"/>
    <lineage>
        <taxon>unclassified sequences</taxon>
        <taxon>metagenomes</taxon>
        <taxon>organismal metagenomes</taxon>
    </lineage>
</organism>
<comment type="caution">
    <text evidence="1">The sequence shown here is derived from an EMBL/GenBank/DDBJ whole genome shotgun (WGS) entry which is preliminary data.</text>
</comment>
<dbReference type="EMBL" id="AZMM01001986">
    <property type="protein sequence ID" value="ETJ43983.1"/>
    <property type="molecule type" value="Genomic_DNA"/>
</dbReference>
<name>W1YN29_9ZZZZ</name>
<protein>
    <submittedName>
        <fullName evidence="1">Uncharacterized protein</fullName>
    </submittedName>
</protein>
<proteinExistence type="predicted"/>
<accession>W1YN29</accession>
<dbReference type="AlphaFoldDB" id="W1YN29"/>
<reference evidence="1" key="1">
    <citation type="submission" date="2013-12" db="EMBL/GenBank/DDBJ databases">
        <title>A Varibaculum cambriense genome reconstructed from a premature infant gut community with otherwise low bacterial novelty that shifts toward anaerobic metabolism during the third week of life.</title>
        <authorList>
            <person name="Brown C.T."/>
            <person name="Sharon I."/>
            <person name="Thomas B.C."/>
            <person name="Castelle C.J."/>
            <person name="Morowitz M.J."/>
            <person name="Banfield J.F."/>
        </authorList>
    </citation>
    <scope>NUCLEOTIDE SEQUENCE</scope>
</reference>
<evidence type="ECO:0000313" key="1">
    <source>
        <dbReference type="EMBL" id="ETJ43983.1"/>
    </source>
</evidence>